<accession>A0ABV2HDA8</accession>
<evidence type="ECO:0000313" key="2">
    <source>
        <dbReference type="Proteomes" id="UP001549031"/>
    </source>
</evidence>
<dbReference type="Gene3D" id="2.60.120.10">
    <property type="entry name" value="Jelly Rolls"/>
    <property type="match status" value="1"/>
</dbReference>
<protein>
    <submittedName>
        <fullName evidence="1">Quercetin dioxygenase-like cupin family protein</fullName>
    </submittedName>
</protein>
<reference evidence="1 2" key="1">
    <citation type="submission" date="2024-06" db="EMBL/GenBank/DDBJ databases">
        <title>Genomic Encyclopedia of Type Strains, Phase IV (KMG-IV): sequencing the most valuable type-strain genomes for metagenomic binning, comparative biology and taxonomic classification.</title>
        <authorList>
            <person name="Goeker M."/>
        </authorList>
    </citation>
    <scope>NUCLEOTIDE SEQUENCE [LARGE SCALE GENOMIC DNA]</scope>
    <source>
        <strain evidence="1 2">DSM 105042</strain>
    </source>
</reference>
<proteinExistence type="predicted"/>
<name>A0ABV2HDA8_9HYPH</name>
<gene>
    <name evidence="1" type="ORF">ABID21_004620</name>
</gene>
<dbReference type="PANTHER" id="PTHR43698:SF1">
    <property type="entry name" value="BLL4564 PROTEIN"/>
    <property type="match status" value="1"/>
</dbReference>
<dbReference type="EMBL" id="JBEPLJ010000026">
    <property type="protein sequence ID" value="MET3588484.1"/>
    <property type="molecule type" value="Genomic_DNA"/>
</dbReference>
<evidence type="ECO:0000313" key="1">
    <source>
        <dbReference type="EMBL" id="MET3588484.1"/>
    </source>
</evidence>
<comment type="caution">
    <text evidence="1">The sequence shown here is derived from an EMBL/GenBank/DDBJ whole genome shotgun (WGS) entry which is preliminary data.</text>
</comment>
<dbReference type="SUPFAM" id="SSF51182">
    <property type="entry name" value="RmlC-like cupins"/>
    <property type="match status" value="1"/>
</dbReference>
<organism evidence="1 2">
    <name type="scientific">Pseudorhizobium tarimense</name>
    <dbReference type="NCBI Taxonomy" id="1079109"/>
    <lineage>
        <taxon>Bacteria</taxon>
        <taxon>Pseudomonadati</taxon>
        <taxon>Pseudomonadota</taxon>
        <taxon>Alphaproteobacteria</taxon>
        <taxon>Hyphomicrobiales</taxon>
        <taxon>Rhizobiaceae</taxon>
        <taxon>Rhizobium/Agrobacterium group</taxon>
        <taxon>Pseudorhizobium</taxon>
    </lineage>
</organism>
<dbReference type="InterPro" id="IPR011051">
    <property type="entry name" value="RmlC_Cupin_sf"/>
</dbReference>
<dbReference type="InterPro" id="IPR014710">
    <property type="entry name" value="RmlC-like_jellyroll"/>
</dbReference>
<dbReference type="PANTHER" id="PTHR43698">
    <property type="entry name" value="RIBD C-TERMINAL DOMAIN CONTAINING PROTEIN"/>
    <property type="match status" value="1"/>
</dbReference>
<keyword evidence="2" id="KW-1185">Reference proteome</keyword>
<dbReference type="Proteomes" id="UP001549031">
    <property type="component" value="Unassembled WGS sequence"/>
</dbReference>
<sequence length="111" mass="12582">MARLAAEKLHRPRDLLHQSISRVPSGTMRLWKRKRRHELAQVIVSFDPGARTNWDIHPLGQTLHVTAGSGFIQKEGEPIQPINTGDSIWIAPGEALARGKFRDRHDSYCHS</sequence>